<comment type="caution">
    <text evidence="2">The sequence shown here is derived from an EMBL/GenBank/DDBJ whole genome shotgun (WGS) entry which is preliminary data.</text>
</comment>
<evidence type="ECO:0000313" key="2">
    <source>
        <dbReference type="EMBL" id="GAA2694844.1"/>
    </source>
</evidence>
<feature type="compositionally biased region" description="Polar residues" evidence="1">
    <location>
        <begin position="89"/>
        <end position="98"/>
    </location>
</feature>
<evidence type="ECO:0000313" key="3">
    <source>
        <dbReference type="Proteomes" id="UP001500994"/>
    </source>
</evidence>
<organism evidence="2 3">
    <name type="scientific">Streptomyces lunalinharesii</name>
    <dbReference type="NCBI Taxonomy" id="333384"/>
    <lineage>
        <taxon>Bacteria</taxon>
        <taxon>Bacillati</taxon>
        <taxon>Actinomycetota</taxon>
        <taxon>Actinomycetes</taxon>
        <taxon>Kitasatosporales</taxon>
        <taxon>Streptomycetaceae</taxon>
        <taxon>Streptomyces</taxon>
    </lineage>
</organism>
<evidence type="ECO:0000256" key="1">
    <source>
        <dbReference type="SAM" id="MobiDB-lite"/>
    </source>
</evidence>
<protein>
    <submittedName>
        <fullName evidence="2">Uncharacterized protein</fullName>
    </submittedName>
</protein>
<sequence>MLEGPPENDGRTRERFVATHARTLLPEPTPRPAPTRLSPPTHPREVSGWRVVGCPDVKRSSPGTPPPANPTPHPNKPRAAATRRRRNSETPTAEQPTTYDKPRAAPRR</sequence>
<dbReference type="EMBL" id="BAAARK010000077">
    <property type="protein sequence ID" value="GAA2694844.1"/>
    <property type="molecule type" value="Genomic_DNA"/>
</dbReference>
<name>A0ABP6FND2_9ACTN</name>
<dbReference type="Proteomes" id="UP001500994">
    <property type="component" value="Unassembled WGS sequence"/>
</dbReference>
<feature type="compositionally biased region" description="Basic and acidic residues" evidence="1">
    <location>
        <begin position="8"/>
        <end position="17"/>
    </location>
</feature>
<proteinExistence type="predicted"/>
<accession>A0ABP6FND2</accession>
<reference evidence="3" key="1">
    <citation type="journal article" date="2019" name="Int. J. Syst. Evol. Microbiol.">
        <title>The Global Catalogue of Microorganisms (GCM) 10K type strain sequencing project: providing services to taxonomists for standard genome sequencing and annotation.</title>
        <authorList>
            <consortium name="The Broad Institute Genomics Platform"/>
            <consortium name="The Broad Institute Genome Sequencing Center for Infectious Disease"/>
            <person name="Wu L."/>
            <person name="Ma J."/>
        </authorList>
    </citation>
    <scope>NUCLEOTIDE SEQUENCE [LARGE SCALE GENOMIC DNA]</scope>
    <source>
        <strain evidence="3">JCM 16374</strain>
    </source>
</reference>
<keyword evidence="3" id="KW-1185">Reference proteome</keyword>
<feature type="compositionally biased region" description="Pro residues" evidence="1">
    <location>
        <begin position="63"/>
        <end position="74"/>
    </location>
</feature>
<gene>
    <name evidence="2" type="ORF">GCM10009864_82170</name>
</gene>
<feature type="region of interest" description="Disordered" evidence="1">
    <location>
        <begin position="1"/>
        <end position="108"/>
    </location>
</feature>